<dbReference type="EMBL" id="CACRYJ010000059">
    <property type="protein sequence ID" value="VZO39409.1"/>
    <property type="molecule type" value="Genomic_DNA"/>
</dbReference>
<feature type="compositionally biased region" description="Pro residues" evidence="1">
    <location>
        <begin position="136"/>
        <end position="149"/>
    </location>
</feature>
<keyword evidence="3" id="KW-1185">Reference proteome</keyword>
<sequence length="678" mass="75236">MAHEPTPVKTSDVYETAKIVASIGDRLSFEQAFALCNLVLLLDGGPVARKGKRAPIRAPIVAALERRGYVERGGAQHGRRFRVTSVADLRAGVPSWTTSARVSDPGRLTAEISASDEAFDLVAQAWSRRERKPRKPTPVPRPTAAPSPRPAASDGTDPADSFEVPQVDASQTAHEAPQEESSTSDFLPPWPLLAPLNFDAFVDGALPVTATLPAFDESGRSVVPPADHVLDAIVRQWGSSDEEDLLYSPAPFTVAITPEMPTCDVQMCQMAARFDMRVRAGDGQGWANLCPWHARRHHLTELGTGSGAYLLHPDEIRDDDLKAAIQELGLDEVLVRSSEPEPRWSHTYRALGFARDPYGSRLVRRADQTTMVAERLATGGIGLNVRETGNYYFDDGRLSFDRVVPEDWADDRVREVLFNVLRHRGRRGRDEDSLRMTLEEATATVLRGLDDGETRRYLRDYIEESERSLFAVGADESPFRHASKIVAQTSADLDVLRRVFKQHPHHDIRAEVVAREDCPPDILLEAVQTADTRTTLLRGPTLPPEVVNPLFTTIALSSATVEGHGQMLLAATHFATPLGLIEGLLEKALFEADARDSVLDRAEALDAERAAILRRIVLRKTHRGRVQDDLMHRLLGDAGLTNWEVIDWIETLDDRVSRDRALAWIRTHSDDKRDVLEQ</sequence>
<evidence type="ECO:0000313" key="3">
    <source>
        <dbReference type="Proteomes" id="UP000419743"/>
    </source>
</evidence>
<comment type="caution">
    <text evidence="2">The sequence shown here is derived from an EMBL/GenBank/DDBJ whole genome shotgun (WGS) entry which is preliminary data.</text>
</comment>
<evidence type="ECO:0000313" key="2">
    <source>
        <dbReference type="EMBL" id="VZO39409.1"/>
    </source>
</evidence>
<dbReference type="AlphaFoldDB" id="A0A7M4DPL5"/>
<reference evidence="2 3" key="1">
    <citation type="submission" date="2019-11" db="EMBL/GenBank/DDBJ databases">
        <authorList>
            <person name="Criscuolo A."/>
        </authorList>
    </citation>
    <scope>NUCLEOTIDE SEQUENCE [LARGE SCALE GENOMIC DNA]</scope>
    <source>
        <strain evidence="2">CIP111667</strain>
    </source>
</reference>
<evidence type="ECO:0000256" key="1">
    <source>
        <dbReference type="SAM" id="MobiDB-lite"/>
    </source>
</evidence>
<feature type="region of interest" description="Disordered" evidence="1">
    <location>
        <begin position="126"/>
        <end position="188"/>
    </location>
</feature>
<dbReference type="Proteomes" id="UP000419743">
    <property type="component" value="Unassembled WGS sequence"/>
</dbReference>
<name>A0A7M4DPL5_9MICO</name>
<protein>
    <submittedName>
        <fullName evidence="2">Uncharacterized protein</fullName>
    </submittedName>
</protein>
<organism evidence="2 3">
    <name type="scientific">Occultella aeris</name>
    <dbReference type="NCBI Taxonomy" id="2761496"/>
    <lineage>
        <taxon>Bacteria</taxon>
        <taxon>Bacillati</taxon>
        <taxon>Actinomycetota</taxon>
        <taxon>Actinomycetes</taxon>
        <taxon>Micrococcales</taxon>
        <taxon>Ruaniaceae</taxon>
        <taxon>Occultella</taxon>
    </lineage>
</organism>
<feature type="compositionally biased region" description="Polar residues" evidence="1">
    <location>
        <begin position="168"/>
        <end position="185"/>
    </location>
</feature>
<accession>A0A7M4DPL5</accession>
<proteinExistence type="predicted"/>
<gene>
    <name evidence="2" type="ORF">HALOF300_04097</name>
</gene>